<dbReference type="EC" id="3.1.4.-" evidence="3"/>
<dbReference type="InParanoid" id="A0A1Y1XT74"/>
<comment type="similarity">
    <text evidence="3">Belongs to the cyclic nucleotide phosphodiesterase family.</text>
</comment>
<evidence type="ECO:0000256" key="3">
    <source>
        <dbReference type="RuleBase" id="RU363067"/>
    </source>
</evidence>
<evidence type="ECO:0000313" key="6">
    <source>
        <dbReference type="Proteomes" id="UP000193498"/>
    </source>
</evidence>
<dbReference type="GO" id="GO:0004114">
    <property type="term" value="F:3',5'-cyclic-nucleotide phosphodiesterase activity"/>
    <property type="evidence" value="ECO:0007669"/>
    <property type="project" value="InterPro"/>
</dbReference>
<dbReference type="PROSITE" id="PS00126">
    <property type="entry name" value="PDEASE_I_1"/>
    <property type="match status" value="1"/>
</dbReference>
<dbReference type="AlphaFoldDB" id="A0A1Y1XT74"/>
<protein>
    <recommendedName>
        <fullName evidence="3">Phosphodiesterase</fullName>
        <ecNumber evidence="3">3.1.4.-</ecNumber>
    </recommendedName>
</protein>
<dbReference type="InterPro" id="IPR003607">
    <property type="entry name" value="HD/PDEase_dom"/>
</dbReference>
<evidence type="ECO:0000256" key="1">
    <source>
        <dbReference type="ARBA" id="ARBA00022723"/>
    </source>
</evidence>
<dbReference type="STRING" id="1314790.A0A1Y1XT74"/>
<gene>
    <name evidence="5" type="ORF">K493DRAFT_384165</name>
</gene>
<accession>A0A1Y1XT74</accession>
<dbReference type="OrthoDB" id="546632at2759"/>
<keyword evidence="2 3" id="KW-0378">Hydrolase</keyword>
<dbReference type="CDD" id="cd00077">
    <property type="entry name" value="HDc"/>
    <property type="match status" value="1"/>
</dbReference>
<proteinExistence type="inferred from homology"/>
<name>A0A1Y1XT74_9FUNG</name>
<comment type="cofactor">
    <cofactor evidence="3">
        <name>a divalent metal cation</name>
        <dbReference type="ChEBI" id="CHEBI:60240"/>
    </cofactor>
    <text evidence="3">Binds 2 divalent metal cations per subunit. Site 1 may preferentially bind zinc ions, while site 2 has a preference for magnesium and/or manganese ions.</text>
</comment>
<keyword evidence="1 3" id="KW-0479">Metal-binding</keyword>
<evidence type="ECO:0000256" key="2">
    <source>
        <dbReference type="ARBA" id="ARBA00022801"/>
    </source>
</evidence>
<reference evidence="5 6" key="1">
    <citation type="submission" date="2016-07" db="EMBL/GenBank/DDBJ databases">
        <title>Pervasive Adenine N6-methylation of Active Genes in Fungi.</title>
        <authorList>
            <consortium name="DOE Joint Genome Institute"/>
            <person name="Mondo S.J."/>
            <person name="Dannebaum R.O."/>
            <person name="Kuo R.C."/>
            <person name="Labutti K."/>
            <person name="Haridas S."/>
            <person name="Kuo A."/>
            <person name="Salamov A."/>
            <person name="Ahrendt S.R."/>
            <person name="Lipzen A."/>
            <person name="Sullivan W."/>
            <person name="Andreopoulos W.B."/>
            <person name="Clum A."/>
            <person name="Lindquist E."/>
            <person name="Daum C."/>
            <person name="Ramamoorthy G.K."/>
            <person name="Gryganskyi A."/>
            <person name="Culley D."/>
            <person name="Magnuson J.K."/>
            <person name="James T.Y."/>
            <person name="O'Malley M.A."/>
            <person name="Stajich J.E."/>
            <person name="Spatafora J.W."/>
            <person name="Visel A."/>
            <person name="Grigoriev I.V."/>
        </authorList>
    </citation>
    <scope>NUCLEOTIDE SEQUENCE [LARGE SCALE GENOMIC DNA]</scope>
    <source>
        <strain evidence="5 6">CBS 931.73</strain>
    </source>
</reference>
<dbReference type="InterPro" id="IPR036971">
    <property type="entry name" value="PDEase_catalytic_dom_sf"/>
</dbReference>
<dbReference type="InterPro" id="IPR023174">
    <property type="entry name" value="PDEase_CS"/>
</dbReference>
<dbReference type="InterPro" id="IPR002073">
    <property type="entry name" value="PDEase_catalytic_dom"/>
</dbReference>
<dbReference type="PANTHER" id="PTHR11347">
    <property type="entry name" value="CYCLIC NUCLEOTIDE PHOSPHODIESTERASE"/>
    <property type="match status" value="1"/>
</dbReference>
<dbReference type="GO" id="GO:0007165">
    <property type="term" value="P:signal transduction"/>
    <property type="evidence" value="ECO:0007669"/>
    <property type="project" value="InterPro"/>
</dbReference>
<comment type="caution">
    <text evidence="5">The sequence shown here is derived from an EMBL/GenBank/DDBJ whole genome shotgun (WGS) entry which is preliminary data.</text>
</comment>
<evidence type="ECO:0000313" key="5">
    <source>
        <dbReference type="EMBL" id="ORX88895.1"/>
    </source>
</evidence>
<keyword evidence="6" id="KW-1185">Reference proteome</keyword>
<dbReference type="EMBL" id="MCFE01000491">
    <property type="protein sequence ID" value="ORX88895.1"/>
    <property type="molecule type" value="Genomic_DNA"/>
</dbReference>
<dbReference type="SMART" id="SM00471">
    <property type="entry name" value="HDc"/>
    <property type="match status" value="1"/>
</dbReference>
<dbReference type="Proteomes" id="UP000193498">
    <property type="component" value="Unassembled WGS sequence"/>
</dbReference>
<dbReference type="Pfam" id="PF00233">
    <property type="entry name" value="PDEase_I"/>
    <property type="match status" value="1"/>
</dbReference>
<evidence type="ECO:0000259" key="4">
    <source>
        <dbReference type="PROSITE" id="PS51845"/>
    </source>
</evidence>
<dbReference type="SUPFAM" id="SSF109604">
    <property type="entry name" value="HD-domain/PDEase-like"/>
    <property type="match status" value="1"/>
</dbReference>
<organism evidence="5 6">
    <name type="scientific">Basidiobolus meristosporus CBS 931.73</name>
    <dbReference type="NCBI Taxonomy" id="1314790"/>
    <lineage>
        <taxon>Eukaryota</taxon>
        <taxon>Fungi</taxon>
        <taxon>Fungi incertae sedis</taxon>
        <taxon>Zoopagomycota</taxon>
        <taxon>Entomophthoromycotina</taxon>
        <taxon>Basidiobolomycetes</taxon>
        <taxon>Basidiobolales</taxon>
        <taxon>Basidiobolaceae</taxon>
        <taxon>Basidiobolus</taxon>
    </lineage>
</organism>
<dbReference type="GO" id="GO:0046872">
    <property type="term" value="F:metal ion binding"/>
    <property type="evidence" value="ECO:0007669"/>
    <property type="project" value="UniProtKB-KW"/>
</dbReference>
<dbReference type="Gene3D" id="1.10.1300.10">
    <property type="entry name" value="3'5'-cyclic nucleotide phosphodiesterase, catalytic domain"/>
    <property type="match status" value="1"/>
</dbReference>
<feature type="domain" description="PDEase" evidence="4">
    <location>
        <begin position="100"/>
        <end position="449"/>
    </location>
</feature>
<sequence>MATCLDLGAADYLIKPVSSQVIKTLWLNSTRYKKPVRSPDSGDEVAVGTAKHSIPVGDLHNIEERLNLAFSRDEWLEEMIINHYAPPFHHINITKFPRLDTIASQERMSYLRQQYSDWDFCPYDYSEDDLLRCILIAFEDSLAVSGLQNVTVSNDVLQRFILAIRAAYSNPNPYHNFYHAVDVLQATYYTLKNVGLLGSSGSNCPRLNTGSSAEVKRRIHEFLTPNDVFALLVSSLAHDLGHPGVNNAYMINAQTPLALLYNDQAVLENYHTTSLFLLMKKHGFNFFGDQSTGEFKVAPDFRKLVVNSILATDMSAHFEYIRSFTEQNSRLGSTSILDPMREKILFCSAILKCSDISNAARSFHVASRWTDCLMNELKDQASLEERMGYPINMDPEQSETVRAQGQIDFIGKLALPLFQVVGDMIPEMSYCVGKIQSNIATWEHIRDHGYQTHSAMDHNENSISGDSAGTAASNADTIYIEPIIPIMAETF</sequence>
<dbReference type="PROSITE" id="PS51845">
    <property type="entry name" value="PDEASE_I_2"/>
    <property type="match status" value="1"/>
</dbReference>